<dbReference type="Pfam" id="PF12441">
    <property type="entry name" value="CopG_antitoxin"/>
    <property type="match status" value="1"/>
</dbReference>
<dbReference type="InterPro" id="IPR022148">
    <property type="entry name" value="CopG_antitoxin"/>
</dbReference>
<sequence length="116" mass="13903">MDEARINKKRMDELGRVFIDDLNEIPQNMTEEETKQFWEKHAMSEGLLNTTHIEDEEDLPLPRKQSTKPINLRIESDLLSRLQKVAEKKNVPYQTLLKQFVAERVYEEEKREKILY</sequence>
<evidence type="ECO:0000313" key="1">
    <source>
        <dbReference type="EMBL" id="WXB97393.1"/>
    </source>
</evidence>
<keyword evidence="2" id="KW-1185">Reference proteome</keyword>
<name>A0ABZ2NHW9_9BACI</name>
<reference evidence="1 2" key="1">
    <citation type="submission" date="2024-02" db="EMBL/GenBank/DDBJ databases">
        <title>Seven novel Bacillus-like species.</title>
        <authorList>
            <person name="Liu G."/>
        </authorList>
    </citation>
    <scope>NUCLEOTIDE SEQUENCE [LARGE SCALE GENOMIC DNA]</scope>
    <source>
        <strain evidence="1 2">FJAT-52054</strain>
    </source>
</reference>
<proteinExistence type="predicted"/>
<evidence type="ECO:0000313" key="2">
    <source>
        <dbReference type="Proteomes" id="UP001377337"/>
    </source>
</evidence>
<organism evidence="1 2">
    <name type="scientific">Metabacillus sediminis</name>
    <dbReference type="NCBI Taxonomy" id="3117746"/>
    <lineage>
        <taxon>Bacteria</taxon>
        <taxon>Bacillati</taxon>
        <taxon>Bacillota</taxon>
        <taxon>Bacilli</taxon>
        <taxon>Bacillales</taxon>
        <taxon>Bacillaceae</taxon>
        <taxon>Metabacillus</taxon>
    </lineage>
</organism>
<accession>A0ABZ2NHW9</accession>
<dbReference type="EMBL" id="CP147407">
    <property type="protein sequence ID" value="WXB97393.1"/>
    <property type="molecule type" value="Genomic_DNA"/>
</dbReference>
<dbReference type="Proteomes" id="UP001377337">
    <property type="component" value="Chromosome"/>
</dbReference>
<protein>
    <submittedName>
        <fullName evidence="1">CopG family antitoxin</fullName>
    </submittedName>
</protein>
<gene>
    <name evidence="1" type="ORF">WCV65_02510</name>
</gene>
<dbReference type="RefSeq" id="WP_197491610.1">
    <property type="nucleotide sequence ID" value="NZ_CP147407.1"/>
</dbReference>